<dbReference type="Gene3D" id="3.40.50.1000">
    <property type="entry name" value="HAD superfamily/HAD-like"/>
    <property type="match status" value="1"/>
</dbReference>
<organism evidence="2 3">
    <name type="scientific">Purpureocillium lilacinum</name>
    <name type="common">Paecilomyces lilacinus</name>
    <dbReference type="NCBI Taxonomy" id="33203"/>
    <lineage>
        <taxon>Eukaryota</taxon>
        <taxon>Fungi</taxon>
        <taxon>Dikarya</taxon>
        <taxon>Ascomycota</taxon>
        <taxon>Pezizomycotina</taxon>
        <taxon>Sordariomycetes</taxon>
        <taxon>Hypocreomycetidae</taxon>
        <taxon>Hypocreales</taxon>
        <taxon>Ophiocordycipitaceae</taxon>
        <taxon>Purpureocillium</taxon>
    </lineage>
</organism>
<evidence type="ECO:0000313" key="4">
    <source>
        <dbReference type="Proteomes" id="UP001287286"/>
    </source>
</evidence>
<dbReference type="Proteomes" id="UP000245956">
    <property type="component" value="Unassembled WGS sequence"/>
</dbReference>
<keyword evidence="4" id="KW-1185">Reference proteome</keyword>
<name>A0A2U3DVM3_PURLI</name>
<dbReference type="AlphaFoldDB" id="A0A2U3DVM3"/>
<dbReference type="Pfam" id="PF12710">
    <property type="entry name" value="HAD"/>
    <property type="match status" value="1"/>
</dbReference>
<evidence type="ECO:0000313" key="1">
    <source>
        <dbReference type="EMBL" id="KAK4086300.1"/>
    </source>
</evidence>
<sequence length="317" mass="34854">MHSLTRLLSAASIRKPIAVPTMLHLIFDFDGTITRADTINTLATSAVALQRSRTGRELGPEWDAVAREYWAELAAYKDAYVPEEQRRTCVGQEARFLKGLKGLEDASLDRVSRAGIFAGLSEADLRQLGADAVAAGDVVVRDGFGELLDLARQRGWKTDIVSVNWSCAFISGVLGTTRQQHQDQPIRIIANETDPLGGQISGPSFLGTRLTTSADKFRAMRHLLAGHGDDTQHVVYFGDSTTDLECLLHARRGVVLASSEDQSSLLQTLRRVDHPVAHVGTPPPPHQESQANNYTSWARDFNEVLASHLFRDTDESR</sequence>
<reference evidence="2 3" key="2">
    <citation type="journal article" date="2016" name="Front. Microbiol.">
        <title>Genome and transcriptome sequences reveal the specific parasitism of the nematophagous Purpureocillium lilacinum 36-1.</title>
        <authorList>
            <person name="Xie J."/>
            <person name="Li S."/>
            <person name="Mo C."/>
            <person name="Xiao X."/>
            <person name="Peng D."/>
            <person name="Wang G."/>
            <person name="Xiao Y."/>
        </authorList>
    </citation>
    <scope>NUCLEOTIDE SEQUENCE [LARGE SCALE GENOMIC DNA]</scope>
    <source>
        <strain evidence="2 3">36-1</strain>
    </source>
</reference>
<dbReference type="PANTHER" id="PTHR28181:SF1">
    <property type="entry name" value="COLD TOLERANCE PROTEIN 1"/>
    <property type="match status" value="1"/>
</dbReference>
<dbReference type="InterPro" id="IPR023214">
    <property type="entry name" value="HAD_sf"/>
</dbReference>
<dbReference type="InterPro" id="IPR036412">
    <property type="entry name" value="HAD-like_sf"/>
</dbReference>
<reference evidence="1 4" key="4">
    <citation type="journal article" date="2024" name="Microbiol. Resour. Announc.">
        <title>Genome annotations for the ascomycete fungi Trichoderma harzianum, Trichoderma aggressivum, and Purpureocillium lilacinum.</title>
        <authorList>
            <person name="Beijen E.P.W."/>
            <person name="Ohm R.A."/>
        </authorList>
    </citation>
    <scope>NUCLEOTIDE SEQUENCE [LARGE SCALE GENOMIC DNA]</scope>
    <source>
        <strain evidence="1 4">CBS 150709</strain>
    </source>
</reference>
<reference evidence="1" key="3">
    <citation type="submission" date="2023-11" db="EMBL/GenBank/DDBJ databases">
        <authorList>
            <person name="Beijen E."/>
            <person name="Ohm R.A."/>
        </authorList>
    </citation>
    <scope>NUCLEOTIDE SEQUENCE</scope>
    <source>
        <strain evidence="1">CBS 150709</strain>
    </source>
</reference>
<dbReference type="InterPro" id="IPR050849">
    <property type="entry name" value="HAD-like_hydrolase_phosphatase"/>
</dbReference>
<protein>
    <recommendedName>
        <fullName evidence="5">Haloacid dehalogenase-like hydrolase</fullName>
    </recommendedName>
</protein>
<evidence type="ECO:0000313" key="2">
    <source>
        <dbReference type="EMBL" id="PWI66298.1"/>
    </source>
</evidence>
<accession>A0A2U3DVM3</accession>
<dbReference type="SUPFAM" id="SSF56784">
    <property type="entry name" value="HAD-like"/>
    <property type="match status" value="1"/>
</dbReference>
<gene>
    <name evidence="2" type="ORF">PCL_05263</name>
    <name evidence="1" type="ORF">Purlil1_9385</name>
</gene>
<evidence type="ECO:0008006" key="5">
    <source>
        <dbReference type="Google" id="ProtNLM"/>
    </source>
</evidence>
<comment type="caution">
    <text evidence="2">The sequence shown here is derived from an EMBL/GenBank/DDBJ whole genome shotgun (WGS) entry which is preliminary data.</text>
</comment>
<reference evidence="2" key="1">
    <citation type="submission" date="2015-05" db="EMBL/GenBank/DDBJ databases">
        <authorList>
            <person name="Wang D.B."/>
            <person name="Wang M."/>
        </authorList>
    </citation>
    <scope>NUCLEOTIDE SEQUENCE</scope>
    <source>
        <strain evidence="2">36-1</strain>
    </source>
</reference>
<dbReference type="PANTHER" id="PTHR28181">
    <property type="entry name" value="UPF0655 PROTEIN YCR015C"/>
    <property type="match status" value="1"/>
</dbReference>
<dbReference type="EMBL" id="LCWV01000026">
    <property type="protein sequence ID" value="PWI66298.1"/>
    <property type="molecule type" value="Genomic_DNA"/>
</dbReference>
<dbReference type="EMBL" id="JAWRVI010000042">
    <property type="protein sequence ID" value="KAK4086300.1"/>
    <property type="molecule type" value="Genomic_DNA"/>
</dbReference>
<dbReference type="Proteomes" id="UP001287286">
    <property type="component" value="Unassembled WGS sequence"/>
</dbReference>
<proteinExistence type="predicted"/>
<evidence type="ECO:0000313" key="3">
    <source>
        <dbReference type="Proteomes" id="UP000245956"/>
    </source>
</evidence>